<evidence type="ECO:0000313" key="2">
    <source>
        <dbReference type="EnsemblPlants" id="KQL24468"/>
    </source>
</evidence>
<dbReference type="AlphaFoldDB" id="K4A1N8"/>
<reference evidence="2" key="2">
    <citation type="submission" date="2018-08" db="UniProtKB">
        <authorList>
            <consortium name="EnsemblPlants"/>
        </authorList>
    </citation>
    <scope>IDENTIFICATION</scope>
    <source>
        <strain evidence="2">Yugu1</strain>
    </source>
</reference>
<name>K4A1N8_SETIT</name>
<reference evidence="3" key="1">
    <citation type="journal article" date="2012" name="Nat. Biotechnol.">
        <title>Reference genome sequence of the model plant Setaria.</title>
        <authorList>
            <person name="Bennetzen J.L."/>
            <person name="Schmutz J."/>
            <person name="Wang H."/>
            <person name="Percifield R."/>
            <person name="Hawkins J."/>
            <person name="Pontaroli A.C."/>
            <person name="Estep M."/>
            <person name="Feng L."/>
            <person name="Vaughn J.N."/>
            <person name="Grimwood J."/>
            <person name="Jenkins J."/>
            <person name="Barry K."/>
            <person name="Lindquist E."/>
            <person name="Hellsten U."/>
            <person name="Deshpande S."/>
            <person name="Wang X."/>
            <person name="Wu X."/>
            <person name="Mitros T."/>
            <person name="Triplett J."/>
            <person name="Yang X."/>
            <person name="Ye C.Y."/>
            <person name="Mauro-Herrera M."/>
            <person name="Wang L."/>
            <person name="Li P."/>
            <person name="Sharma M."/>
            <person name="Sharma R."/>
            <person name="Ronald P.C."/>
            <person name="Panaud O."/>
            <person name="Kellogg E.A."/>
            <person name="Brutnell T.P."/>
            <person name="Doust A.N."/>
            <person name="Tuskan G.A."/>
            <person name="Rokhsar D."/>
            <person name="Devos K.M."/>
        </authorList>
    </citation>
    <scope>NUCLEOTIDE SEQUENCE [LARGE SCALE GENOMIC DNA]</scope>
    <source>
        <strain evidence="3">cv. Yugu1</strain>
    </source>
</reference>
<sequence length="204" mass="22353">MVAEVEASSQIGGEEAGEGDRATVAYRRDDGGGDSTWTAEGRRYLDGGMGGGGAWTEAGQWGGDASARESGTAAQILEVGRSRPTKKEGIGWSSLANELPRFDWPVTGGTCEPPTRGKRRNRRGLAFPKGPLASQNNLPSITNNTIYFDSEDLYPVVMYSVSSGTSELLSRFSIIHDYKRRIRPSVRPFTLADHLFTFYNHRCW</sequence>
<organism evidence="2 3">
    <name type="scientific">Setaria italica</name>
    <name type="common">Foxtail millet</name>
    <name type="synonym">Panicum italicum</name>
    <dbReference type="NCBI Taxonomy" id="4555"/>
    <lineage>
        <taxon>Eukaryota</taxon>
        <taxon>Viridiplantae</taxon>
        <taxon>Streptophyta</taxon>
        <taxon>Embryophyta</taxon>
        <taxon>Tracheophyta</taxon>
        <taxon>Spermatophyta</taxon>
        <taxon>Magnoliopsida</taxon>
        <taxon>Liliopsida</taxon>
        <taxon>Poales</taxon>
        <taxon>Poaceae</taxon>
        <taxon>PACMAD clade</taxon>
        <taxon>Panicoideae</taxon>
        <taxon>Panicodae</taxon>
        <taxon>Paniceae</taxon>
        <taxon>Cenchrinae</taxon>
        <taxon>Setaria</taxon>
    </lineage>
</organism>
<accession>K4A1N8</accession>
<feature type="region of interest" description="Disordered" evidence="1">
    <location>
        <begin position="1"/>
        <end position="50"/>
    </location>
</feature>
<dbReference type="EMBL" id="AGNK02001077">
    <property type="status" value="NOT_ANNOTATED_CDS"/>
    <property type="molecule type" value="Genomic_DNA"/>
</dbReference>
<dbReference type="Gramene" id="KQL24468">
    <property type="protein sequence ID" value="KQL24468"/>
    <property type="gene ID" value="SETIT_032782mg"/>
</dbReference>
<dbReference type="InParanoid" id="K4A1N8"/>
<keyword evidence="3" id="KW-1185">Reference proteome</keyword>
<dbReference type="EnsemblPlants" id="KQL24468">
    <property type="protein sequence ID" value="KQL24468"/>
    <property type="gene ID" value="SETIT_032782mg"/>
</dbReference>
<dbReference type="HOGENOM" id="CLU_1345216_0_0_1"/>
<evidence type="ECO:0000313" key="3">
    <source>
        <dbReference type="Proteomes" id="UP000004995"/>
    </source>
</evidence>
<evidence type="ECO:0000256" key="1">
    <source>
        <dbReference type="SAM" id="MobiDB-lite"/>
    </source>
</evidence>
<dbReference type="Proteomes" id="UP000004995">
    <property type="component" value="Unassembled WGS sequence"/>
</dbReference>
<feature type="compositionally biased region" description="Basic and acidic residues" evidence="1">
    <location>
        <begin position="18"/>
        <end position="31"/>
    </location>
</feature>
<proteinExistence type="predicted"/>
<protein>
    <submittedName>
        <fullName evidence="2">Uncharacterized protein</fullName>
    </submittedName>
</protein>